<protein>
    <submittedName>
        <fullName evidence="3">Uncharacterized protein</fullName>
    </submittedName>
</protein>
<keyword evidence="4" id="KW-1185">Reference proteome</keyword>
<dbReference type="Proteomes" id="UP001218188">
    <property type="component" value="Unassembled WGS sequence"/>
</dbReference>
<organism evidence="3 4">
    <name type="scientific">Mycena alexandri</name>
    <dbReference type="NCBI Taxonomy" id="1745969"/>
    <lineage>
        <taxon>Eukaryota</taxon>
        <taxon>Fungi</taxon>
        <taxon>Dikarya</taxon>
        <taxon>Basidiomycota</taxon>
        <taxon>Agaricomycotina</taxon>
        <taxon>Agaricomycetes</taxon>
        <taxon>Agaricomycetidae</taxon>
        <taxon>Agaricales</taxon>
        <taxon>Marasmiineae</taxon>
        <taxon>Mycenaceae</taxon>
        <taxon>Mycena</taxon>
    </lineage>
</organism>
<dbReference type="AlphaFoldDB" id="A0AAD6S9A2"/>
<dbReference type="EMBL" id="JARJCM010000186">
    <property type="protein sequence ID" value="KAJ7023566.1"/>
    <property type="molecule type" value="Genomic_DNA"/>
</dbReference>
<evidence type="ECO:0000313" key="4">
    <source>
        <dbReference type="Proteomes" id="UP001218188"/>
    </source>
</evidence>
<proteinExistence type="predicted"/>
<comment type="caution">
    <text evidence="3">The sequence shown here is derived from an EMBL/GenBank/DDBJ whole genome shotgun (WGS) entry which is preliminary data.</text>
</comment>
<evidence type="ECO:0000313" key="3">
    <source>
        <dbReference type="EMBL" id="KAJ7023566.1"/>
    </source>
</evidence>
<keyword evidence="2" id="KW-0812">Transmembrane</keyword>
<feature type="region of interest" description="Disordered" evidence="1">
    <location>
        <begin position="249"/>
        <end position="285"/>
    </location>
</feature>
<evidence type="ECO:0000256" key="2">
    <source>
        <dbReference type="SAM" id="Phobius"/>
    </source>
</evidence>
<sequence>MPTLITTLSLPSPSAESTIAIAGHLYSASQVRTFVRGAGILTAFFLLSYLALVVFPNRTAPPARVPERPFAPRPTAPHASKASTSERAAASPPQQQQYDRLLTPASAPPPYPYTSVAWTAATRIHRIADTVVGAAPASMPLASRRIPSDAGDSDAPHQVFPWVPVTHDFGLVRRRIPPSAYRTAAFPRPPSVAVLEGLARKLNLKYVDGNGNGGGVKTRTKSQLSVSMRRRPFSAVFYGAQGAKVDGSNNLKGRNGKDKAGADCASTCDPGNASVGRGGKKGATGKENVQVPIQIVNPSGIEA</sequence>
<keyword evidence="2" id="KW-1133">Transmembrane helix</keyword>
<reference evidence="3" key="1">
    <citation type="submission" date="2023-03" db="EMBL/GenBank/DDBJ databases">
        <title>Massive genome expansion in bonnet fungi (Mycena s.s.) driven by repeated elements and novel gene families across ecological guilds.</title>
        <authorList>
            <consortium name="Lawrence Berkeley National Laboratory"/>
            <person name="Harder C.B."/>
            <person name="Miyauchi S."/>
            <person name="Viragh M."/>
            <person name="Kuo A."/>
            <person name="Thoen E."/>
            <person name="Andreopoulos B."/>
            <person name="Lu D."/>
            <person name="Skrede I."/>
            <person name="Drula E."/>
            <person name="Henrissat B."/>
            <person name="Morin E."/>
            <person name="Kohler A."/>
            <person name="Barry K."/>
            <person name="LaButti K."/>
            <person name="Morin E."/>
            <person name="Salamov A."/>
            <person name="Lipzen A."/>
            <person name="Mereny Z."/>
            <person name="Hegedus B."/>
            <person name="Baldrian P."/>
            <person name="Stursova M."/>
            <person name="Weitz H."/>
            <person name="Taylor A."/>
            <person name="Grigoriev I.V."/>
            <person name="Nagy L.G."/>
            <person name="Martin F."/>
            <person name="Kauserud H."/>
        </authorList>
    </citation>
    <scope>NUCLEOTIDE SEQUENCE</scope>
    <source>
        <strain evidence="3">CBHHK200</strain>
    </source>
</reference>
<feature type="region of interest" description="Disordered" evidence="1">
    <location>
        <begin position="63"/>
        <end position="96"/>
    </location>
</feature>
<name>A0AAD6S9A2_9AGAR</name>
<accession>A0AAD6S9A2</accession>
<evidence type="ECO:0000256" key="1">
    <source>
        <dbReference type="SAM" id="MobiDB-lite"/>
    </source>
</evidence>
<feature type="compositionally biased region" description="Polar residues" evidence="1">
    <location>
        <begin position="81"/>
        <end position="96"/>
    </location>
</feature>
<keyword evidence="2" id="KW-0472">Membrane</keyword>
<feature type="transmembrane region" description="Helical" evidence="2">
    <location>
        <begin position="33"/>
        <end position="55"/>
    </location>
</feature>
<gene>
    <name evidence="3" type="ORF">C8F04DRAFT_1304768</name>
</gene>